<dbReference type="SMART" id="SM00487">
    <property type="entry name" value="DEXDc"/>
    <property type="match status" value="1"/>
</dbReference>
<dbReference type="PROSITE" id="PS51192">
    <property type="entry name" value="HELICASE_ATP_BIND_1"/>
    <property type="match status" value="1"/>
</dbReference>
<dbReference type="PROSITE" id="PS00028">
    <property type="entry name" value="ZINC_FINGER_C2H2_1"/>
    <property type="match status" value="1"/>
</dbReference>
<comment type="similarity">
    <text evidence="1">Belongs to the helicase family. RecQ subfamily.</text>
</comment>
<dbReference type="InterPro" id="IPR013087">
    <property type="entry name" value="Znf_C2H2_type"/>
</dbReference>
<dbReference type="InterPro" id="IPR027417">
    <property type="entry name" value="P-loop_NTPase"/>
</dbReference>
<evidence type="ECO:0000313" key="5">
    <source>
        <dbReference type="EMBL" id="KAF9524443.1"/>
    </source>
</evidence>
<dbReference type="Gene3D" id="3.40.50.300">
    <property type="entry name" value="P-loop containing nucleotide triphosphate hydrolases"/>
    <property type="match status" value="1"/>
</dbReference>
<feature type="non-terminal residue" evidence="5">
    <location>
        <position position="1091"/>
    </location>
</feature>
<dbReference type="PANTHER" id="PTHR13710:SF145">
    <property type="entry name" value="ATP-DEPENDENT DNA HELICASE"/>
    <property type="match status" value="1"/>
</dbReference>
<dbReference type="PANTHER" id="PTHR13710">
    <property type="entry name" value="DNA HELICASE RECQ FAMILY MEMBER"/>
    <property type="match status" value="1"/>
</dbReference>
<comment type="caution">
    <text evidence="5">The sequence shown here is derived from an EMBL/GenBank/DDBJ whole genome shotgun (WGS) entry which is preliminary data.</text>
</comment>
<keyword evidence="2" id="KW-0862">Zinc</keyword>
<dbReference type="Pfam" id="PF12013">
    <property type="entry name" value="OrsD"/>
    <property type="match status" value="1"/>
</dbReference>
<evidence type="ECO:0000259" key="3">
    <source>
        <dbReference type="PROSITE" id="PS50157"/>
    </source>
</evidence>
<dbReference type="GO" id="GO:0005634">
    <property type="term" value="C:nucleus"/>
    <property type="evidence" value="ECO:0007669"/>
    <property type="project" value="TreeGrafter"/>
</dbReference>
<organism evidence="5 6">
    <name type="scientific">Crepidotus variabilis</name>
    <dbReference type="NCBI Taxonomy" id="179855"/>
    <lineage>
        <taxon>Eukaryota</taxon>
        <taxon>Fungi</taxon>
        <taxon>Dikarya</taxon>
        <taxon>Basidiomycota</taxon>
        <taxon>Agaricomycotina</taxon>
        <taxon>Agaricomycetes</taxon>
        <taxon>Agaricomycetidae</taxon>
        <taxon>Agaricales</taxon>
        <taxon>Agaricineae</taxon>
        <taxon>Crepidotaceae</taxon>
        <taxon>Crepidotus</taxon>
    </lineage>
</organism>
<dbReference type="GO" id="GO:0008270">
    <property type="term" value="F:zinc ion binding"/>
    <property type="evidence" value="ECO:0007669"/>
    <property type="project" value="UniProtKB-KW"/>
</dbReference>
<evidence type="ECO:0000313" key="6">
    <source>
        <dbReference type="Proteomes" id="UP000807306"/>
    </source>
</evidence>
<sequence>MDPIERPLFLSHELAETPRLSLYNTVINVQHRFAICVSCNSAIEPSKITEHISRCQKLRLNEKTKKSILASLKPFRLEEALPEFKNASQPMIEGLPVAHGYSCSQCPSVFETKAHLVCHHDDKHNTPSAPVEESNTNVPMQRMKANRNSSYFVVEVPKVDLDENTLIDDLVKKFSEYTSIHPPRSDAADPRGLCPWLRAVRWHDLVSGKTVEECRKLVALPEGDEYPTLLDSVVGFIKNATSLIDQTSELTLQQINTEDRDRKEGRSINHTPFKVPMHFEDGASKSYANPIAGLLAMLLRGSPVPLQPNMDEALEVLRSCLAAKDIDKSAEACYRLLCLIWTFPWKPVVQRRVTDPTVIYLAYSSLLPDGSFKDTHLLTNVFARCKYSVRCVVLIRIKTEHEDEKEGWMANERWLREDNECTFRLLCSAQHIATTLTLSTMSLPEVWWTDVEKYQSMLYRGVPLHLSEIVEVVRSLEQTVQHQFEELVLFGTDKRADYGLLVDDMALKEVGYSFSTDKRNSIFFDHQNSLLRSALGNEAFRQKMVTHLAPGVLRFNHLALRTWLVEYAKFHDLLLTYIHITSGAPARGTEMTAMLLVNTPLYPRRNLYRCADFMVLMVTYLKTSALTQKDKLIPHALGSFAADLLVQDLAMARPFARLAARLVHSESPQIYTLFDTHVFINHTKLFETEDISARLTSLSSQSMKVKLNTSTWRHIFSSFRRKLCPRMEALEELEEENRENTVEADQAGHNRQTEDRVYGISHHSMEGAAEDVLPLYCSASTQWQEVVRVVPGGMRGSYKRFVMANFDILVKPERNKNEASSHSTIIRLEAKLDLVLKALNTSLNPAPIAAAAPLSEPTQRDALHYAFPSPLDALRHLLKNRDAQWRSIDQEKAVATALEGRKDLIAVLRTGFGKTMIAFVPAVMEINRTTVLILPLRVLIADFGRKLLKMGIDFEVFSASQQRLAGKSQIVIVSADTVNYGSFVHAISILNLTRPVSRYVIDEAHIPLLSEDYRPALADLYKIRMTIPCQLVLLSATVPHSMEGKMKEKYILSDNTVVLRASSNRPELKLHWNLSIRDENIVPTIKSTVLR</sequence>
<proteinExistence type="inferred from homology"/>
<dbReference type="GO" id="GO:0005524">
    <property type="term" value="F:ATP binding"/>
    <property type="evidence" value="ECO:0007669"/>
    <property type="project" value="InterPro"/>
</dbReference>
<feature type="domain" description="Helicase ATP-binding" evidence="4">
    <location>
        <begin position="895"/>
        <end position="1056"/>
    </location>
</feature>
<keyword evidence="2" id="KW-0479">Metal-binding</keyword>
<protein>
    <recommendedName>
        <fullName evidence="7">Helicase ATP-binding domain-containing protein</fullName>
    </recommendedName>
</protein>
<dbReference type="AlphaFoldDB" id="A0A9P6E8P6"/>
<evidence type="ECO:0008006" key="7">
    <source>
        <dbReference type="Google" id="ProtNLM"/>
    </source>
</evidence>
<dbReference type="GO" id="GO:0003676">
    <property type="term" value="F:nucleic acid binding"/>
    <property type="evidence" value="ECO:0007669"/>
    <property type="project" value="InterPro"/>
</dbReference>
<dbReference type="InterPro" id="IPR022698">
    <property type="entry name" value="OrsD"/>
</dbReference>
<dbReference type="Proteomes" id="UP000807306">
    <property type="component" value="Unassembled WGS sequence"/>
</dbReference>
<dbReference type="GO" id="GO:0005694">
    <property type="term" value="C:chromosome"/>
    <property type="evidence" value="ECO:0007669"/>
    <property type="project" value="TreeGrafter"/>
</dbReference>
<dbReference type="EMBL" id="MU157898">
    <property type="protein sequence ID" value="KAF9524443.1"/>
    <property type="molecule type" value="Genomic_DNA"/>
</dbReference>
<dbReference type="SUPFAM" id="SSF52540">
    <property type="entry name" value="P-loop containing nucleoside triphosphate hydrolases"/>
    <property type="match status" value="1"/>
</dbReference>
<evidence type="ECO:0000256" key="1">
    <source>
        <dbReference type="ARBA" id="ARBA00005446"/>
    </source>
</evidence>
<evidence type="ECO:0000256" key="2">
    <source>
        <dbReference type="PROSITE-ProRule" id="PRU00042"/>
    </source>
</evidence>
<evidence type="ECO:0000259" key="4">
    <source>
        <dbReference type="PROSITE" id="PS51192"/>
    </source>
</evidence>
<name>A0A9P6E8P6_9AGAR</name>
<dbReference type="InterPro" id="IPR014001">
    <property type="entry name" value="Helicase_ATP-bd"/>
</dbReference>
<dbReference type="OrthoDB" id="3151137at2759"/>
<reference evidence="5" key="1">
    <citation type="submission" date="2020-11" db="EMBL/GenBank/DDBJ databases">
        <authorList>
            <consortium name="DOE Joint Genome Institute"/>
            <person name="Ahrendt S."/>
            <person name="Riley R."/>
            <person name="Andreopoulos W."/>
            <person name="Labutti K."/>
            <person name="Pangilinan J."/>
            <person name="Ruiz-Duenas F.J."/>
            <person name="Barrasa J.M."/>
            <person name="Sanchez-Garcia M."/>
            <person name="Camarero S."/>
            <person name="Miyauchi S."/>
            <person name="Serrano A."/>
            <person name="Linde D."/>
            <person name="Babiker R."/>
            <person name="Drula E."/>
            <person name="Ayuso-Fernandez I."/>
            <person name="Pacheco R."/>
            <person name="Padilla G."/>
            <person name="Ferreira P."/>
            <person name="Barriuso J."/>
            <person name="Kellner H."/>
            <person name="Castanera R."/>
            <person name="Alfaro M."/>
            <person name="Ramirez L."/>
            <person name="Pisabarro A.G."/>
            <person name="Kuo A."/>
            <person name="Tritt A."/>
            <person name="Lipzen A."/>
            <person name="He G."/>
            <person name="Yan M."/>
            <person name="Ng V."/>
            <person name="Cullen D."/>
            <person name="Martin F."/>
            <person name="Rosso M.-N."/>
            <person name="Henrissat B."/>
            <person name="Hibbett D."/>
            <person name="Martinez A.T."/>
            <person name="Grigoriev I.V."/>
        </authorList>
    </citation>
    <scope>NUCLEOTIDE SEQUENCE</scope>
    <source>
        <strain evidence="5">CBS 506.95</strain>
    </source>
</reference>
<feature type="domain" description="C2H2-type" evidence="3">
    <location>
        <begin position="101"/>
        <end position="129"/>
    </location>
</feature>
<dbReference type="PROSITE" id="PS50157">
    <property type="entry name" value="ZINC_FINGER_C2H2_2"/>
    <property type="match status" value="1"/>
</dbReference>
<keyword evidence="6" id="KW-1185">Reference proteome</keyword>
<dbReference type="Pfam" id="PF00270">
    <property type="entry name" value="DEAD"/>
    <property type="match status" value="1"/>
</dbReference>
<accession>A0A9P6E8P6</accession>
<keyword evidence="2" id="KW-0863">Zinc-finger</keyword>
<dbReference type="InterPro" id="IPR011545">
    <property type="entry name" value="DEAD/DEAH_box_helicase_dom"/>
</dbReference>
<gene>
    <name evidence="5" type="ORF">CPB83DRAFT_838889</name>
</gene>